<feature type="compositionally biased region" description="Polar residues" evidence="1">
    <location>
        <begin position="14"/>
        <end position="27"/>
    </location>
</feature>
<dbReference type="Proteomes" id="UP000239757">
    <property type="component" value="Unassembled WGS sequence"/>
</dbReference>
<feature type="region of interest" description="Disordered" evidence="1">
    <location>
        <begin position="1"/>
        <end position="31"/>
    </location>
</feature>
<evidence type="ECO:0000256" key="1">
    <source>
        <dbReference type="SAM" id="MobiDB-lite"/>
    </source>
</evidence>
<organism evidence="2 3">
    <name type="scientific">Gossypium barbadense</name>
    <name type="common">Sea Island cotton</name>
    <name type="synonym">Hibiscus barbadensis</name>
    <dbReference type="NCBI Taxonomy" id="3634"/>
    <lineage>
        <taxon>Eukaryota</taxon>
        <taxon>Viridiplantae</taxon>
        <taxon>Streptophyta</taxon>
        <taxon>Embryophyta</taxon>
        <taxon>Tracheophyta</taxon>
        <taxon>Spermatophyta</taxon>
        <taxon>Magnoliopsida</taxon>
        <taxon>eudicotyledons</taxon>
        <taxon>Gunneridae</taxon>
        <taxon>Pentapetalae</taxon>
        <taxon>rosids</taxon>
        <taxon>malvids</taxon>
        <taxon>Malvales</taxon>
        <taxon>Malvaceae</taxon>
        <taxon>Malvoideae</taxon>
        <taxon>Gossypium</taxon>
    </lineage>
</organism>
<dbReference type="AlphaFoldDB" id="A0A2P5X5E3"/>
<reference evidence="2 3" key="1">
    <citation type="submission" date="2015-01" db="EMBL/GenBank/DDBJ databases">
        <title>Genome of allotetraploid Gossypium barbadense reveals genomic plasticity and fiber elongation in cotton evolution.</title>
        <authorList>
            <person name="Chen X."/>
            <person name="Liu X."/>
            <person name="Zhao B."/>
            <person name="Zheng H."/>
            <person name="Hu Y."/>
            <person name="Lu G."/>
            <person name="Yang C."/>
            <person name="Chen J."/>
            <person name="Shan C."/>
            <person name="Zhang L."/>
            <person name="Zhou Y."/>
            <person name="Wang L."/>
            <person name="Guo W."/>
            <person name="Bai Y."/>
            <person name="Ruan J."/>
            <person name="Shangguan X."/>
            <person name="Mao Y."/>
            <person name="Jiang J."/>
            <person name="Zhu Y."/>
            <person name="Lei J."/>
            <person name="Kang H."/>
            <person name="Chen S."/>
            <person name="He X."/>
            <person name="Wang R."/>
            <person name="Wang Y."/>
            <person name="Chen J."/>
            <person name="Wang L."/>
            <person name="Yu S."/>
            <person name="Wang B."/>
            <person name="Wei J."/>
            <person name="Song S."/>
            <person name="Lu X."/>
            <person name="Gao Z."/>
            <person name="Gu W."/>
            <person name="Deng X."/>
            <person name="Ma D."/>
            <person name="Wang S."/>
            <person name="Liang W."/>
            <person name="Fang L."/>
            <person name="Cai C."/>
            <person name="Zhu X."/>
            <person name="Zhou B."/>
            <person name="Zhang Y."/>
            <person name="Chen Z."/>
            <person name="Xu S."/>
            <person name="Zhu R."/>
            <person name="Wang S."/>
            <person name="Zhang T."/>
            <person name="Zhao G."/>
        </authorList>
    </citation>
    <scope>NUCLEOTIDE SEQUENCE [LARGE SCALE GENOMIC DNA]</scope>
    <source>
        <strain evidence="3">cv. Xinhai21</strain>
        <tissue evidence="2">Leaf</tissue>
    </source>
</reference>
<dbReference type="EMBL" id="KZ665637">
    <property type="protein sequence ID" value="PPR98550.1"/>
    <property type="molecule type" value="Genomic_DNA"/>
</dbReference>
<evidence type="ECO:0000313" key="2">
    <source>
        <dbReference type="EMBL" id="PPR98550.1"/>
    </source>
</evidence>
<protein>
    <submittedName>
        <fullName evidence="2">Uncharacterized protein</fullName>
    </submittedName>
</protein>
<sequence>MIKLQARDSEKLSRSTNEPRSSPCNDKTIQEEQRLQIEELDEWRTEVKEKPRIHDESRQCYDKLKGESNQLKVGDKVLLDEADPRVATSERNREIHFTVLNVFLYGTVEVTHSKFSTFKG</sequence>
<feature type="compositionally biased region" description="Basic and acidic residues" evidence="1">
    <location>
        <begin position="1"/>
        <end position="13"/>
    </location>
</feature>
<proteinExistence type="predicted"/>
<evidence type="ECO:0000313" key="3">
    <source>
        <dbReference type="Proteomes" id="UP000239757"/>
    </source>
</evidence>
<gene>
    <name evidence="2" type="ORF">GOBAR_AA22120</name>
</gene>
<accession>A0A2P5X5E3</accession>
<name>A0A2P5X5E3_GOSBA</name>